<dbReference type="GeneID" id="102995514"/>
<evidence type="ECO:0000256" key="1">
    <source>
        <dbReference type="ARBA" id="ARBA00038090"/>
    </source>
</evidence>
<dbReference type="InterPro" id="IPR019191">
    <property type="entry name" value="Essential_protein_Yae1_N"/>
</dbReference>
<evidence type="ECO:0000313" key="4">
    <source>
        <dbReference type="RefSeq" id="XP_007123743.1"/>
    </source>
</evidence>
<reference evidence="4" key="1">
    <citation type="submission" date="2025-08" db="UniProtKB">
        <authorList>
            <consortium name="RefSeq"/>
        </authorList>
    </citation>
    <scope>IDENTIFICATION</scope>
    <source>
        <tissue evidence="4">Muscle</tissue>
    </source>
</reference>
<gene>
    <name evidence="4" type="primary">LTO1</name>
</gene>
<accession>A0A2Y9FKF0</accession>
<dbReference type="PANTHER" id="PTHR28532:SF1">
    <property type="entry name" value="ORAL CANCER OVEREXPRESSED 1"/>
    <property type="match status" value="1"/>
</dbReference>
<evidence type="ECO:0000313" key="3">
    <source>
        <dbReference type="Proteomes" id="UP000248484"/>
    </source>
</evidence>
<feature type="domain" description="Essential protein Yae1 N-terminal" evidence="2">
    <location>
        <begin position="63"/>
        <end position="101"/>
    </location>
</feature>
<dbReference type="KEGG" id="pcad:102995514"/>
<dbReference type="PANTHER" id="PTHR28532">
    <property type="entry name" value="GEO13458P1"/>
    <property type="match status" value="1"/>
</dbReference>
<evidence type="ECO:0000259" key="2">
    <source>
        <dbReference type="Pfam" id="PF09811"/>
    </source>
</evidence>
<dbReference type="Proteomes" id="UP000248484">
    <property type="component" value="Chromosome 18"/>
</dbReference>
<organism evidence="3 4">
    <name type="scientific">Physeter macrocephalus</name>
    <name type="common">Sperm whale</name>
    <name type="synonym">Physeter catodon</name>
    <dbReference type="NCBI Taxonomy" id="9755"/>
    <lineage>
        <taxon>Eukaryota</taxon>
        <taxon>Metazoa</taxon>
        <taxon>Chordata</taxon>
        <taxon>Craniata</taxon>
        <taxon>Vertebrata</taxon>
        <taxon>Euteleostomi</taxon>
        <taxon>Mammalia</taxon>
        <taxon>Eutheria</taxon>
        <taxon>Laurasiatheria</taxon>
        <taxon>Artiodactyla</taxon>
        <taxon>Whippomorpha</taxon>
        <taxon>Cetacea</taxon>
        <taxon>Odontoceti</taxon>
        <taxon>Physeteridae</taxon>
        <taxon>Physeter</taxon>
    </lineage>
</organism>
<comment type="similarity">
    <text evidence="1">Belongs to the LTO1 family.</text>
</comment>
<sequence length="178" mass="20201">MESPVHVAEFLAVLKHLTKQSSLQTQNWGSMTWLQTNYRGDFAKQIPGPYSRLTEYEGFHGEGYQKGYEEGSSLGMIEGRQYGTLHGAKIGSEIGCYQGFAFAWRCLLHGCATEKDSKKMKVLESLIRMIQKFPYDDPTYDKLHEDLDRIRGKFKQLCSLLNVQPDFKISAEGSGLSF</sequence>
<proteinExistence type="inferred from homology"/>
<dbReference type="InterPro" id="IPR052436">
    <property type="entry name" value="LTO1_adapter"/>
</dbReference>
<dbReference type="OrthoDB" id="48036at2759"/>
<dbReference type="RefSeq" id="XP_007123743.1">
    <property type="nucleotide sequence ID" value="XM_007123681.4"/>
</dbReference>
<keyword evidence="3" id="KW-1185">Reference proteome</keyword>
<name>A0A2Y9FKF0_PHYMC</name>
<protein>
    <submittedName>
        <fullName evidence="4">Protein LTO1 homolog isoform X1</fullName>
    </submittedName>
</protein>
<dbReference type="CTD" id="220064"/>
<dbReference type="Pfam" id="PF09811">
    <property type="entry name" value="Yae1_N"/>
    <property type="match status" value="1"/>
</dbReference>
<dbReference type="STRING" id="9755.ENSPCTP00005010147"/>
<dbReference type="AlphaFoldDB" id="A0A2Y9FKF0"/>